<evidence type="ECO:0008006" key="3">
    <source>
        <dbReference type="Google" id="ProtNLM"/>
    </source>
</evidence>
<keyword evidence="2" id="KW-1185">Reference proteome</keyword>
<protein>
    <recommendedName>
        <fullName evidence="3">DNA helicase</fullName>
    </recommendedName>
</protein>
<organism evidence="1 2">
    <name type="scientific">Hypholoma sublateritium (strain FD-334 SS-4)</name>
    <dbReference type="NCBI Taxonomy" id="945553"/>
    <lineage>
        <taxon>Eukaryota</taxon>
        <taxon>Fungi</taxon>
        <taxon>Dikarya</taxon>
        <taxon>Basidiomycota</taxon>
        <taxon>Agaricomycotina</taxon>
        <taxon>Agaricomycetes</taxon>
        <taxon>Agaricomycetidae</taxon>
        <taxon>Agaricales</taxon>
        <taxon>Agaricineae</taxon>
        <taxon>Strophariaceae</taxon>
        <taxon>Hypholoma</taxon>
    </lineage>
</organism>
<dbReference type="STRING" id="945553.A0A0D2LS59"/>
<dbReference type="AlphaFoldDB" id="A0A0D2LS59"/>
<name>A0A0D2LS59_HYPSF</name>
<proteinExistence type="predicted"/>
<evidence type="ECO:0000313" key="1">
    <source>
        <dbReference type="EMBL" id="KJA13633.1"/>
    </source>
</evidence>
<accession>A0A0D2LS59</accession>
<evidence type="ECO:0000313" key="2">
    <source>
        <dbReference type="Proteomes" id="UP000054270"/>
    </source>
</evidence>
<reference evidence="2" key="1">
    <citation type="submission" date="2014-04" db="EMBL/GenBank/DDBJ databases">
        <title>Evolutionary Origins and Diversification of the Mycorrhizal Mutualists.</title>
        <authorList>
            <consortium name="DOE Joint Genome Institute"/>
            <consortium name="Mycorrhizal Genomics Consortium"/>
            <person name="Kohler A."/>
            <person name="Kuo A."/>
            <person name="Nagy L.G."/>
            <person name="Floudas D."/>
            <person name="Copeland A."/>
            <person name="Barry K.W."/>
            <person name="Cichocki N."/>
            <person name="Veneault-Fourrey C."/>
            <person name="LaButti K."/>
            <person name="Lindquist E.A."/>
            <person name="Lipzen A."/>
            <person name="Lundell T."/>
            <person name="Morin E."/>
            <person name="Murat C."/>
            <person name="Riley R."/>
            <person name="Ohm R."/>
            <person name="Sun H."/>
            <person name="Tunlid A."/>
            <person name="Henrissat B."/>
            <person name="Grigoriev I.V."/>
            <person name="Hibbett D.S."/>
            <person name="Martin F."/>
        </authorList>
    </citation>
    <scope>NUCLEOTIDE SEQUENCE [LARGE SCALE GENOMIC DNA]</scope>
    <source>
        <strain evidence="2">FD-334 SS-4</strain>
    </source>
</reference>
<dbReference type="EMBL" id="KN817725">
    <property type="protein sequence ID" value="KJA13633.1"/>
    <property type="molecule type" value="Genomic_DNA"/>
</dbReference>
<sequence>MLDKLRIGECTHEDIEEINKLVLSHPECEKPDFQQEPWSNAVLVTSRHAVREQWNEHSTIKHSIMTGNIRYSVKAEDLDRDTKKEPSMEARLAVAELEAKQTGKLKDEIQLTVGMKAMVLLNLATEADIANGTRGETSMG</sequence>
<dbReference type="Proteomes" id="UP000054270">
    <property type="component" value="Unassembled WGS sequence"/>
</dbReference>
<dbReference type="OrthoDB" id="2986975at2759"/>
<gene>
    <name evidence="1" type="ORF">HYPSUDRAFT_532240</name>
</gene>